<proteinExistence type="predicted"/>
<gene>
    <name evidence="1" type="ORF">A3F08_00685</name>
</gene>
<protein>
    <submittedName>
        <fullName evidence="1">Uncharacterized protein</fullName>
    </submittedName>
</protein>
<reference evidence="1 2" key="1">
    <citation type="journal article" date="2016" name="Nat. Commun.">
        <title>Thousands of microbial genomes shed light on interconnected biogeochemical processes in an aquifer system.</title>
        <authorList>
            <person name="Anantharaman K."/>
            <person name="Brown C.T."/>
            <person name="Hug L.A."/>
            <person name="Sharon I."/>
            <person name="Castelle C.J."/>
            <person name="Probst A.J."/>
            <person name="Thomas B.C."/>
            <person name="Singh A."/>
            <person name="Wilkins M.J."/>
            <person name="Karaoz U."/>
            <person name="Brodie E.L."/>
            <person name="Williams K.H."/>
            <person name="Hubbard S.S."/>
            <person name="Banfield J.F."/>
        </authorList>
    </citation>
    <scope>NUCLEOTIDE SEQUENCE [LARGE SCALE GENOMIC DNA]</scope>
</reference>
<evidence type="ECO:0000313" key="2">
    <source>
        <dbReference type="Proteomes" id="UP000176451"/>
    </source>
</evidence>
<accession>A0A1F5EIM3</accession>
<dbReference type="Proteomes" id="UP000176451">
    <property type="component" value="Unassembled WGS sequence"/>
</dbReference>
<comment type="caution">
    <text evidence="1">The sequence shown here is derived from an EMBL/GenBank/DDBJ whole genome shotgun (WGS) entry which is preliminary data.</text>
</comment>
<sequence>MAKVTVVEWVLEVPVPVIVMVCEPTVAELVDVRVRVEVPSGVTGEEEKPLETPLGNPEVDNATASLYPFEPVRVMVKVVDCPCSIEREEGEAEMLKSGA</sequence>
<evidence type="ECO:0000313" key="1">
    <source>
        <dbReference type="EMBL" id="OGD67225.1"/>
    </source>
</evidence>
<organism evidence="1 2">
    <name type="scientific">Candidatus Berkelbacteria bacterium RIFCSPHIGHO2_12_FULL_36_9</name>
    <dbReference type="NCBI Taxonomy" id="1797469"/>
    <lineage>
        <taxon>Bacteria</taxon>
        <taxon>Candidatus Berkelbacteria</taxon>
    </lineage>
</organism>
<dbReference type="AlphaFoldDB" id="A0A1F5EIM3"/>
<name>A0A1F5EIM3_9BACT</name>
<dbReference type="EMBL" id="MEZV01000017">
    <property type="protein sequence ID" value="OGD67225.1"/>
    <property type="molecule type" value="Genomic_DNA"/>
</dbReference>